<gene>
    <name evidence="2" type="ORF">RQX22_13020</name>
</gene>
<name>A0ABU3Q901_9SPHN</name>
<dbReference type="InterPro" id="IPR032708">
    <property type="entry name" value="McjB_C"/>
</dbReference>
<dbReference type="InterPro" id="IPR053521">
    <property type="entry name" value="McjB-like"/>
</dbReference>
<evidence type="ECO:0000313" key="3">
    <source>
        <dbReference type="Proteomes" id="UP001259572"/>
    </source>
</evidence>
<sequence length="221" mass="24133">MAHLRLHPNVSYGLIAGRPVFLDVSRDRYLGLDPVAEAAFDRARQPPSADSCTNEDTRRLLATKLFTLADEWTPMPPVQVRVPDKEISPEAASRLPFLDVSEIWVLLWHARRALVSGALGSALARLKRHRSKVVAPVSSAETLALASRFQVARALVPIARSCLQDSIALGTWLARRGACPDIVFGVKLDPFAAHCWVQTESAILNDAPDTVSPFAPVLVIS</sequence>
<evidence type="ECO:0000313" key="2">
    <source>
        <dbReference type="EMBL" id="MDT9599876.1"/>
    </source>
</evidence>
<keyword evidence="3" id="KW-1185">Reference proteome</keyword>
<organism evidence="2 3">
    <name type="scientific">Sphingosinicella rhizophila</name>
    <dbReference type="NCBI Taxonomy" id="3050082"/>
    <lineage>
        <taxon>Bacteria</taxon>
        <taxon>Pseudomonadati</taxon>
        <taxon>Pseudomonadota</taxon>
        <taxon>Alphaproteobacteria</taxon>
        <taxon>Sphingomonadales</taxon>
        <taxon>Sphingosinicellaceae</taxon>
        <taxon>Sphingosinicella</taxon>
    </lineage>
</organism>
<dbReference type="Pfam" id="PF13471">
    <property type="entry name" value="Transglut_core3"/>
    <property type="match status" value="1"/>
</dbReference>
<dbReference type="Proteomes" id="UP001259572">
    <property type="component" value="Unassembled WGS sequence"/>
</dbReference>
<proteinExistence type="predicted"/>
<feature type="domain" description="Microcin J25-processing protein McjB C-terminal" evidence="1">
    <location>
        <begin position="109"/>
        <end position="218"/>
    </location>
</feature>
<comment type="caution">
    <text evidence="2">The sequence shown here is derived from an EMBL/GenBank/DDBJ whole genome shotgun (WGS) entry which is preliminary data.</text>
</comment>
<dbReference type="EMBL" id="JAVUPU010000006">
    <property type="protein sequence ID" value="MDT9599876.1"/>
    <property type="molecule type" value="Genomic_DNA"/>
</dbReference>
<reference evidence="2 3" key="1">
    <citation type="submission" date="2023-05" db="EMBL/GenBank/DDBJ databases">
        <authorList>
            <person name="Guo Y."/>
        </authorList>
    </citation>
    <scope>NUCLEOTIDE SEQUENCE [LARGE SCALE GENOMIC DNA]</scope>
    <source>
        <strain evidence="2 3">GR2756</strain>
    </source>
</reference>
<dbReference type="RefSeq" id="WP_315726973.1">
    <property type="nucleotide sequence ID" value="NZ_JAVUPU010000006.1"/>
</dbReference>
<protein>
    <submittedName>
        <fullName evidence="2">Lasso peptide biosynthesis B2 protein</fullName>
    </submittedName>
</protein>
<accession>A0ABU3Q901</accession>
<dbReference type="NCBIfam" id="NF033537">
    <property type="entry name" value="lasso_biosyn_B2"/>
    <property type="match status" value="1"/>
</dbReference>
<evidence type="ECO:0000259" key="1">
    <source>
        <dbReference type="Pfam" id="PF13471"/>
    </source>
</evidence>